<dbReference type="EMBL" id="CP144692">
    <property type="protein sequence ID" value="WVY96607.1"/>
    <property type="molecule type" value="Genomic_DNA"/>
</dbReference>
<evidence type="ECO:0000313" key="2">
    <source>
        <dbReference type="Proteomes" id="UP001374535"/>
    </source>
</evidence>
<dbReference type="Proteomes" id="UP001374535">
    <property type="component" value="Chromosome 9"/>
</dbReference>
<protein>
    <submittedName>
        <fullName evidence="1">Uncharacterized protein</fullName>
    </submittedName>
</protein>
<keyword evidence="2" id="KW-1185">Reference proteome</keyword>
<accession>A0AAQ3MSU4</accession>
<reference evidence="1 2" key="1">
    <citation type="journal article" date="2023" name="Life. Sci Alliance">
        <title>Evolutionary insights into 3D genome organization and epigenetic landscape of Vigna mungo.</title>
        <authorList>
            <person name="Junaid A."/>
            <person name="Singh B."/>
            <person name="Bhatia S."/>
        </authorList>
    </citation>
    <scope>NUCLEOTIDE SEQUENCE [LARGE SCALE GENOMIC DNA]</scope>
    <source>
        <strain evidence="1">Urdbean</strain>
    </source>
</reference>
<proteinExistence type="predicted"/>
<dbReference type="AlphaFoldDB" id="A0AAQ3MSU4"/>
<name>A0AAQ3MSU4_VIGMU</name>
<evidence type="ECO:0000313" key="1">
    <source>
        <dbReference type="EMBL" id="WVY96607.1"/>
    </source>
</evidence>
<organism evidence="1 2">
    <name type="scientific">Vigna mungo</name>
    <name type="common">Black gram</name>
    <name type="synonym">Phaseolus mungo</name>
    <dbReference type="NCBI Taxonomy" id="3915"/>
    <lineage>
        <taxon>Eukaryota</taxon>
        <taxon>Viridiplantae</taxon>
        <taxon>Streptophyta</taxon>
        <taxon>Embryophyta</taxon>
        <taxon>Tracheophyta</taxon>
        <taxon>Spermatophyta</taxon>
        <taxon>Magnoliopsida</taxon>
        <taxon>eudicotyledons</taxon>
        <taxon>Gunneridae</taxon>
        <taxon>Pentapetalae</taxon>
        <taxon>rosids</taxon>
        <taxon>fabids</taxon>
        <taxon>Fabales</taxon>
        <taxon>Fabaceae</taxon>
        <taxon>Papilionoideae</taxon>
        <taxon>50 kb inversion clade</taxon>
        <taxon>NPAAA clade</taxon>
        <taxon>indigoferoid/millettioid clade</taxon>
        <taxon>Phaseoleae</taxon>
        <taxon>Vigna</taxon>
    </lineage>
</organism>
<gene>
    <name evidence="1" type="ORF">V8G54_028758</name>
</gene>
<sequence>MAYKLLKDGPPVLTSLTEEDILQLVSNGLMEKKIDDDEFGCCAKRLSAGYIGHGGDLPSRCWMEGDELNRTWRSHDFDFVEDDGGSEARLSSLMMVLGGAVMEYGALSLRKLMLTWQEQQPLSGAQAVMLSGSAIRGKPLSAVIYWAWAEILLLFCVINNPSSTFRVFFWQAEKSRAILHSLEKISWMLRL</sequence>